<protein>
    <submittedName>
        <fullName evidence="1">Uncharacterized protein</fullName>
    </submittedName>
</protein>
<reference evidence="1" key="1">
    <citation type="submission" date="2018-06" db="EMBL/GenBank/DDBJ databases">
        <authorList>
            <person name="Zhirakovskaya E."/>
        </authorList>
    </citation>
    <scope>NUCLEOTIDE SEQUENCE</scope>
</reference>
<evidence type="ECO:0000313" key="1">
    <source>
        <dbReference type="EMBL" id="VAW23738.1"/>
    </source>
</evidence>
<feature type="non-terminal residue" evidence="1">
    <location>
        <position position="1"/>
    </location>
</feature>
<dbReference type="EMBL" id="UOEO01000245">
    <property type="protein sequence ID" value="VAW23738.1"/>
    <property type="molecule type" value="Genomic_DNA"/>
</dbReference>
<proteinExistence type="predicted"/>
<organism evidence="1">
    <name type="scientific">hydrothermal vent metagenome</name>
    <dbReference type="NCBI Taxonomy" id="652676"/>
    <lineage>
        <taxon>unclassified sequences</taxon>
        <taxon>metagenomes</taxon>
        <taxon>ecological metagenomes</taxon>
    </lineage>
</organism>
<dbReference type="AlphaFoldDB" id="A0A3B0U0D1"/>
<gene>
    <name evidence="1" type="ORF">MNBD_ALPHA12-282</name>
</gene>
<accession>A0A3B0U0D1</accession>
<sequence>PYVGAVITIYHKNGKLIIEIVYKDGSTSEEELIETQTPAGRKLVEAEGSQFGEYWLIKPDGKLQVFDDLGLITTYITGTK</sequence>
<name>A0A3B0U0D1_9ZZZZ</name>